<keyword evidence="1" id="KW-0479">Metal-binding</keyword>
<dbReference type="RefSeq" id="WP_161708557.1">
    <property type="nucleotide sequence ID" value="NZ_JAABLQ010000001.1"/>
</dbReference>
<proteinExistence type="predicted"/>
<dbReference type="InterPro" id="IPR017850">
    <property type="entry name" value="Alkaline_phosphatase_core_sf"/>
</dbReference>
<evidence type="ECO:0000313" key="4">
    <source>
        <dbReference type="EMBL" id="NBN78633.1"/>
    </source>
</evidence>
<evidence type="ECO:0000256" key="2">
    <source>
        <dbReference type="ARBA" id="ARBA00022801"/>
    </source>
</evidence>
<dbReference type="PANTHER" id="PTHR45953">
    <property type="entry name" value="IDURONATE 2-SULFATASE"/>
    <property type="match status" value="1"/>
</dbReference>
<feature type="domain" description="Sulfatase N-terminal" evidence="3">
    <location>
        <begin position="3"/>
        <end position="375"/>
    </location>
</feature>
<sequence length="510" mass="56410">MKPNVLLITADQWRGAAHGCAGHGEVRTPNVDALAREGVLFRQHFAGAAPCSPARACLYTGLAQTNNRVTRNGTPMDDRLDNIARLARRAGYDPTLFGYTDVSPDPRTRHRDDPDLTTYEGVLPGFTTRVLLPEHEKAWLSWLRERGHRIDDPARIHVPVGHAPGTVTRAAPAYSADETQTAFLTGEFLRWLSEREGERPWFAHISFLRPHPPFVVPAPYNTMYEARTDGFLRPESRAEQAAVHPYVAAELARVGAGHFLAGASGGTDQWSAEDHGLIRAIYHGMISEVDAQLGRLFDGLKAAGSFDTTLIIFTSDHAELMGDHWGFGKGGFYDQSYHIPLVVKLPGTDGSRGQTVTDFTSACDIFPTLADYLGVTPLTGPDGQSLRPFLEGRAPARWRDAVVWEFDFRDIRSGRHEAHFVLPSRALALTVLRDARIKYVHFAGGLPPLLFDLVNDPGELRNLAEDPAWQSVRLSCAERLLDWRTQHLDQTLAYTELTPSGPVSRPFGDA</sequence>
<name>A0A7X5F2L9_9HYPH</name>
<comment type="caution">
    <text evidence="4">The sequence shown here is derived from an EMBL/GenBank/DDBJ whole genome shotgun (WGS) entry which is preliminary data.</text>
</comment>
<accession>A0A7X5F2L9</accession>
<dbReference type="Gene3D" id="3.40.720.10">
    <property type="entry name" value="Alkaline Phosphatase, subunit A"/>
    <property type="match status" value="1"/>
</dbReference>
<keyword evidence="2 4" id="KW-0378">Hydrolase</keyword>
<keyword evidence="5" id="KW-1185">Reference proteome</keyword>
<dbReference type="GO" id="GO:0005737">
    <property type="term" value="C:cytoplasm"/>
    <property type="evidence" value="ECO:0007669"/>
    <property type="project" value="TreeGrafter"/>
</dbReference>
<dbReference type="GO" id="GO:0046872">
    <property type="term" value="F:metal ion binding"/>
    <property type="evidence" value="ECO:0007669"/>
    <property type="project" value="UniProtKB-KW"/>
</dbReference>
<reference evidence="5" key="1">
    <citation type="submission" date="2020-01" db="EMBL/GenBank/DDBJ databases">
        <authorList>
            <person name="Fang Y."/>
            <person name="Sun R."/>
            <person name="Nie L."/>
            <person name="He J."/>
            <person name="Hao L."/>
            <person name="Wang L."/>
            <person name="Su S."/>
            <person name="Lv E."/>
            <person name="Zhang Z."/>
            <person name="Xie R."/>
            <person name="Liu H."/>
        </authorList>
    </citation>
    <scope>NUCLEOTIDE SEQUENCE [LARGE SCALE GENOMIC DNA]</scope>
    <source>
        <strain evidence="5">XCT-53</strain>
    </source>
</reference>
<organism evidence="4 5">
    <name type="scientific">Pannonibacter tanglangensis</name>
    <dbReference type="NCBI Taxonomy" id="2750084"/>
    <lineage>
        <taxon>Bacteria</taxon>
        <taxon>Pseudomonadati</taxon>
        <taxon>Pseudomonadota</taxon>
        <taxon>Alphaproteobacteria</taxon>
        <taxon>Hyphomicrobiales</taxon>
        <taxon>Stappiaceae</taxon>
        <taxon>Pannonibacter</taxon>
    </lineage>
</organism>
<dbReference type="InterPro" id="IPR000917">
    <property type="entry name" value="Sulfatase_N"/>
</dbReference>
<evidence type="ECO:0000256" key="1">
    <source>
        <dbReference type="ARBA" id="ARBA00022723"/>
    </source>
</evidence>
<dbReference type="EMBL" id="JAABLQ010000001">
    <property type="protein sequence ID" value="NBN78633.1"/>
    <property type="molecule type" value="Genomic_DNA"/>
</dbReference>
<evidence type="ECO:0000259" key="3">
    <source>
        <dbReference type="Pfam" id="PF00884"/>
    </source>
</evidence>
<dbReference type="Proteomes" id="UP000586722">
    <property type="component" value="Unassembled WGS sequence"/>
</dbReference>
<gene>
    <name evidence="4" type="ORF">GWI72_10175</name>
</gene>
<evidence type="ECO:0000313" key="5">
    <source>
        <dbReference type="Proteomes" id="UP000586722"/>
    </source>
</evidence>
<dbReference type="AlphaFoldDB" id="A0A7X5F2L9"/>
<protein>
    <submittedName>
        <fullName evidence="4">Sulfatase-like hydrolase/transferase</fullName>
    </submittedName>
</protein>
<dbReference type="PANTHER" id="PTHR45953:SF1">
    <property type="entry name" value="IDURONATE 2-SULFATASE"/>
    <property type="match status" value="1"/>
</dbReference>
<dbReference type="SUPFAM" id="SSF53649">
    <property type="entry name" value="Alkaline phosphatase-like"/>
    <property type="match status" value="1"/>
</dbReference>
<dbReference type="GO" id="GO:0008484">
    <property type="term" value="F:sulfuric ester hydrolase activity"/>
    <property type="evidence" value="ECO:0007669"/>
    <property type="project" value="TreeGrafter"/>
</dbReference>
<dbReference type="Pfam" id="PF00884">
    <property type="entry name" value="Sulfatase"/>
    <property type="match status" value="1"/>
</dbReference>